<evidence type="ECO:0000256" key="8">
    <source>
        <dbReference type="HAMAP-Rule" id="MF_01161"/>
    </source>
</evidence>
<evidence type="ECO:0000259" key="9">
    <source>
        <dbReference type="SMART" id="SM00977"/>
    </source>
</evidence>
<keyword evidence="4 8" id="KW-0819">tRNA processing</keyword>
<keyword evidence="3 8" id="KW-0436">Ligase</keyword>
<dbReference type="InterPro" id="IPR012796">
    <property type="entry name" value="Lysidine-tRNA-synth_C"/>
</dbReference>
<dbReference type="GO" id="GO:0005737">
    <property type="term" value="C:cytoplasm"/>
    <property type="evidence" value="ECO:0007669"/>
    <property type="project" value="UniProtKB-SubCell"/>
</dbReference>
<dbReference type="SMART" id="SM00977">
    <property type="entry name" value="TilS_C"/>
    <property type="match status" value="1"/>
</dbReference>
<dbReference type="InterPro" id="IPR012094">
    <property type="entry name" value="tRNA_Ile_lys_synt"/>
</dbReference>
<dbReference type="EMBL" id="JXKQ01000006">
    <property type="protein sequence ID" value="OJG45503.1"/>
    <property type="molecule type" value="Genomic_DNA"/>
</dbReference>
<dbReference type="InterPro" id="IPR012795">
    <property type="entry name" value="tRNA_Ile_lys_synt_N"/>
</dbReference>
<protein>
    <recommendedName>
        <fullName evidence="8">tRNA(Ile)-lysidine synthase</fullName>
        <ecNumber evidence="8">6.3.4.19</ecNumber>
    </recommendedName>
    <alternativeName>
        <fullName evidence="8">tRNA(Ile)-2-lysyl-cytidine synthase</fullName>
    </alternativeName>
    <alternativeName>
        <fullName evidence="8">tRNA(Ile)-lysidine synthetase</fullName>
    </alternativeName>
</protein>
<feature type="domain" description="Lysidine-tRNA(Ile) synthetase C-terminal" evidence="9">
    <location>
        <begin position="365"/>
        <end position="439"/>
    </location>
</feature>
<dbReference type="HAMAP" id="MF_01161">
    <property type="entry name" value="tRNA_Ile_lys_synt"/>
    <property type="match status" value="1"/>
</dbReference>
<evidence type="ECO:0000256" key="5">
    <source>
        <dbReference type="ARBA" id="ARBA00022741"/>
    </source>
</evidence>
<dbReference type="OrthoDB" id="9807403at2"/>
<keyword evidence="6" id="KW-0067">ATP-binding</keyword>
<dbReference type="PANTHER" id="PTHR43033:SF1">
    <property type="entry name" value="TRNA(ILE)-LYSIDINE SYNTHASE-RELATED"/>
    <property type="match status" value="1"/>
</dbReference>
<dbReference type="GO" id="GO:0006400">
    <property type="term" value="P:tRNA modification"/>
    <property type="evidence" value="ECO:0007669"/>
    <property type="project" value="UniProtKB-UniRule"/>
</dbReference>
<dbReference type="InterPro" id="IPR011063">
    <property type="entry name" value="TilS/TtcA_N"/>
</dbReference>
<evidence type="ECO:0000256" key="7">
    <source>
        <dbReference type="ARBA" id="ARBA00048539"/>
    </source>
</evidence>
<dbReference type="AlphaFoldDB" id="A0A1L8TMQ1"/>
<keyword evidence="2 8" id="KW-0963">Cytoplasm</keyword>
<gene>
    <name evidence="8" type="primary">tilS</name>
    <name evidence="10" type="ORF">RV04_GL002219</name>
</gene>
<comment type="caution">
    <text evidence="10">The sequence shown here is derived from an EMBL/GenBank/DDBJ whole genome shotgun (WGS) entry which is preliminary data.</text>
</comment>
<comment type="subcellular location">
    <subcellularLocation>
        <location evidence="1 8">Cytoplasm</location>
    </subcellularLocation>
</comment>
<comment type="caution">
    <text evidence="8">Lacks conserved residue(s) required for the propagation of feature annotation.</text>
</comment>
<dbReference type="RefSeq" id="WP_071858073.1">
    <property type="nucleotide sequence ID" value="NZ_JBHSHK010000022.1"/>
</dbReference>
<evidence type="ECO:0000256" key="3">
    <source>
        <dbReference type="ARBA" id="ARBA00022598"/>
    </source>
</evidence>
<dbReference type="Pfam" id="PF01171">
    <property type="entry name" value="ATP_bind_3"/>
    <property type="match status" value="1"/>
</dbReference>
<dbReference type="GO" id="GO:0032267">
    <property type="term" value="F:tRNA(Ile)-lysidine synthase activity"/>
    <property type="evidence" value="ECO:0007669"/>
    <property type="project" value="UniProtKB-EC"/>
</dbReference>
<accession>A0A1L8TMQ1</accession>
<evidence type="ECO:0000256" key="1">
    <source>
        <dbReference type="ARBA" id="ARBA00004496"/>
    </source>
</evidence>
<evidence type="ECO:0000313" key="10">
    <source>
        <dbReference type="EMBL" id="OJG45503.1"/>
    </source>
</evidence>
<evidence type="ECO:0000256" key="2">
    <source>
        <dbReference type="ARBA" id="ARBA00022490"/>
    </source>
</evidence>
<dbReference type="CDD" id="cd01992">
    <property type="entry name" value="TilS_N"/>
    <property type="match status" value="1"/>
</dbReference>
<dbReference type="PANTHER" id="PTHR43033">
    <property type="entry name" value="TRNA(ILE)-LYSIDINE SYNTHASE-RELATED"/>
    <property type="match status" value="1"/>
</dbReference>
<dbReference type="InterPro" id="IPR014729">
    <property type="entry name" value="Rossmann-like_a/b/a_fold"/>
</dbReference>
<dbReference type="Proteomes" id="UP000182077">
    <property type="component" value="Unassembled WGS sequence"/>
</dbReference>
<comment type="similarity">
    <text evidence="8">Belongs to the tRNA(Ile)-lysidine synthase family.</text>
</comment>
<reference evidence="10 11" key="1">
    <citation type="submission" date="2014-12" db="EMBL/GenBank/DDBJ databases">
        <title>Draft genome sequences of 29 type strains of Enterococci.</title>
        <authorList>
            <person name="Zhong Z."/>
            <person name="Sun Z."/>
            <person name="Liu W."/>
            <person name="Zhang W."/>
            <person name="Zhang H."/>
        </authorList>
    </citation>
    <scope>NUCLEOTIDE SEQUENCE [LARGE SCALE GENOMIC DNA]</scope>
    <source>
        <strain evidence="10 11">DSM 17122</strain>
    </source>
</reference>
<keyword evidence="11" id="KW-1185">Reference proteome</keyword>
<name>A0A1L8TMQ1_9ENTE</name>
<dbReference type="Gene3D" id="3.40.50.620">
    <property type="entry name" value="HUPs"/>
    <property type="match status" value="1"/>
</dbReference>
<evidence type="ECO:0000256" key="4">
    <source>
        <dbReference type="ARBA" id="ARBA00022694"/>
    </source>
</evidence>
<dbReference type="SUPFAM" id="SSF52402">
    <property type="entry name" value="Adenine nucleotide alpha hydrolases-like"/>
    <property type="match status" value="1"/>
</dbReference>
<keyword evidence="5" id="KW-0547">Nucleotide-binding</keyword>
<evidence type="ECO:0000256" key="6">
    <source>
        <dbReference type="ARBA" id="ARBA00022840"/>
    </source>
</evidence>
<comment type="catalytic activity">
    <reaction evidence="7 8">
        <text>cytidine(34) in tRNA(Ile2) + L-lysine + ATP = lysidine(34) in tRNA(Ile2) + AMP + diphosphate + H(+)</text>
        <dbReference type="Rhea" id="RHEA:43744"/>
        <dbReference type="Rhea" id="RHEA-COMP:10625"/>
        <dbReference type="Rhea" id="RHEA-COMP:10670"/>
        <dbReference type="ChEBI" id="CHEBI:15378"/>
        <dbReference type="ChEBI" id="CHEBI:30616"/>
        <dbReference type="ChEBI" id="CHEBI:32551"/>
        <dbReference type="ChEBI" id="CHEBI:33019"/>
        <dbReference type="ChEBI" id="CHEBI:82748"/>
        <dbReference type="ChEBI" id="CHEBI:83665"/>
        <dbReference type="ChEBI" id="CHEBI:456215"/>
        <dbReference type="EC" id="6.3.4.19"/>
    </reaction>
</comment>
<dbReference type="EC" id="6.3.4.19" evidence="8"/>
<sequence length="445" mass="51640">MEQAFFYQNPELSTNKKILLAVSTGVDSMVLLHLLEKLESSIGVAHVDHQLREESKAEANFLKQYCEERGIPFYLKVWQTPLKKNMEAEARKLRYDFFATVMVKEGYDLLLTAHHGDDQLETLLMRLVRGGSLAGHAGISKFQPFATGELVRPLLSFSKEQIYDYAKKQQLTYFEDVTNESSDYFRNRIRLKIVPELKKENAQLLEHANQFHQQLTWADQLIQQALKENLRKVVTDGAQWSFTQEAFPVDTGARYYFLAALFQQIAEKQELVVSQRQLFAVLEQLEKPSSQWCIDLGNSWQFVRRYNHYFIERKRAIDSQEERLIYENDETILSDGCVIRVEKKLSGDACGVDQVPLPLTVKFPLMIRHRKPGDRIRLTKNLTKRVNRYFIDKKIPTAERDAAWIVEDATGEVLAILSFVNSYLSIATETDRIHYILDYTLKKAN</sequence>
<dbReference type="NCBIfam" id="TIGR02432">
    <property type="entry name" value="lysidine_TilS_N"/>
    <property type="match status" value="1"/>
</dbReference>
<dbReference type="STRING" id="249189.RV04_GL002219"/>
<dbReference type="GO" id="GO:0005524">
    <property type="term" value="F:ATP binding"/>
    <property type="evidence" value="ECO:0007669"/>
    <property type="project" value="UniProtKB-KW"/>
</dbReference>
<organism evidence="10 11">
    <name type="scientific">Enterococcus hermanniensis</name>
    <dbReference type="NCBI Taxonomy" id="249189"/>
    <lineage>
        <taxon>Bacteria</taxon>
        <taxon>Bacillati</taxon>
        <taxon>Bacillota</taxon>
        <taxon>Bacilli</taxon>
        <taxon>Lactobacillales</taxon>
        <taxon>Enterococcaceae</taxon>
        <taxon>Enterococcus</taxon>
    </lineage>
</organism>
<evidence type="ECO:0000313" key="11">
    <source>
        <dbReference type="Proteomes" id="UP000182077"/>
    </source>
</evidence>
<dbReference type="SUPFAM" id="SSF56037">
    <property type="entry name" value="PheT/TilS domain"/>
    <property type="match status" value="1"/>
</dbReference>
<proteinExistence type="inferred from homology"/>
<dbReference type="NCBIfam" id="TIGR02433">
    <property type="entry name" value="lysidine_TilS_C"/>
    <property type="match status" value="1"/>
</dbReference>
<comment type="function">
    <text evidence="8">Ligates lysine onto the cytidine present at position 34 of the AUA codon-specific tRNA(Ile) that contains the anticodon CAU, in an ATP-dependent manner. Cytidine is converted to lysidine, thus changing the amino acid specificity of the tRNA from methionine to isoleucine.</text>
</comment>